<name>A0A1S0TMK1_LOALO</name>
<dbReference type="RefSeq" id="XP_003147275.1">
    <property type="nucleotide sequence ID" value="XM_003147227.1"/>
</dbReference>
<dbReference type="KEGG" id="loa:LOAG_11707"/>
<organism evidence="1">
    <name type="scientific">Loa loa</name>
    <name type="common">Eye worm</name>
    <name type="synonym">Filaria loa</name>
    <dbReference type="NCBI Taxonomy" id="7209"/>
    <lineage>
        <taxon>Eukaryota</taxon>
        <taxon>Metazoa</taxon>
        <taxon>Ecdysozoa</taxon>
        <taxon>Nematoda</taxon>
        <taxon>Chromadorea</taxon>
        <taxon>Rhabditida</taxon>
        <taxon>Spirurina</taxon>
        <taxon>Spiruromorpha</taxon>
        <taxon>Filarioidea</taxon>
        <taxon>Onchocercidae</taxon>
        <taxon>Loa</taxon>
    </lineage>
</organism>
<dbReference type="InParanoid" id="A0A1S0TMK1"/>
<dbReference type="GeneID" id="9949167"/>
<protein>
    <submittedName>
        <fullName evidence="1">Uncharacterized protein</fullName>
    </submittedName>
</protein>
<evidence type="ECO:0000313" key="1">
    <source>
        <dbReference type="EMBL" id="EFO16794.1"/>
    </source>
</evidence>
<dbReference type="EMBL" id="JH712890">
    <property type="protein sequence ID" value="EFO16794.1"/>
    <property type="molecule type" value="Genomic_DNA"/>
</dbReference>
<dbReference type="CTD" id="9949167"/>
<dbReference type="AlphaFoldDB" id="A0A1S0TMK1"/>
<proteinExistence type="predicted"/>
<gene>
    <name evidence="1" type="ORF">LOAG_11707</name>
</gene>
<accession>A0A1S0TMK1</accession>
<sequence length="561" mass="65040">MYGINGRPVFTQEQIDKELKQVVLLDRILAENGALTFRQLNDVVFKTDKRNNFKTSNDLVQFIGTRTNIFEVSFDLVRNHSQEFREMFGYLVNFLCVLDQSKCNLETVFHVIMRCSPIVVSKVGNTEKKVRYFLEKHKNFFIMCESNGVMLSRICREIPSAWERRALPTYKNAIRYDRSIVLDGIGKVVSAVSNTGYIKIEIVRGPWKAQTVFGLSKNVSNEVNLAKKYPIGTLVKILAYRAYEAAHPWTATKVTSADDHDNIWCVEETGTMDRLLEKYQLLEIADNLHNYSHKAMNESPVFNSDYTTAVTEVGRAKNTMNTNSEIAEKKLFNSSPDRTFKTKSVGGSASPRFIMKSVSGETEKAGAFRRNSVERRNSIVTEAGMEMNSNYWKFYNDVILDEMKKSQEVDECLRDGPKTFRQIFNMFIEGDTFAYYSYMVDFIIVRSHLYEIDEDRVWMRNHLFRSEMLKFLRYIDEKSRENITVHTLRKLISANDGDFVEEMVSYAENADIFLKFIEKHASLIELAEACGEQFIFLRGTYISDWNIFLPKFHFPRSLSNH</sequence>
<dbReference type="OMA" id="HPWTATK"/>
<reference evidence="1" key="1">
    <citation type="submission" date="2012-04" db="EMBL/GenBank/DDBJ databases">
        <title>The Genome Sequence of Loa loa.</title>
        <authorList>
            <consortium name="The Broad Institute Genome Sequencing Platform"/>
            <consortium name="Broad Institute Genome Sequencing Center for Infectious Disease"/>
            <person name="Nutman T.B."/>
            <person name="Fink D.L."/>
            <person name="Russ C."/>
            <person name="Young S."/>
            <person name="Zeng Q."/>
            <person name="Gargeya S."/>
            <person name="Alvarado L."/>
            <person name="Berlin A."/>
            <person name="Chapman S.B."/>
            <person name="Chen Z."/>
            <person name="Freedman E."/>
            <person name="Gellesch M."/>
            <person name="Goldberg J."/>
            <person name="Griggs A."/>
            <person name="Gujja S."/>
            <person name="Heilman E.R."/>
            <person name="Heiman D."/>
            <person name="Howarth C."/>
            <person name="Mehta T."/>
            <person name="Neiman D."/>
            <person name="Pearson M."/>
            <person name="Roberts A."/>
            <person name="Saif S."/>
            <person name="Shea T."/>
            <person name="Shenoy N."/>
            <person name="Sisk P."/>
            <person name="Stolte C."/>
            <person name="Sykes S."/>
            <person name="White J."/>
            <person name="Yandava C."/>
            <person name="Haas B."/>
            <person name="Henn M.R."/>
            <person name="Nusbaum C."/>
            <person name="Birren B."/>
        </authorList>
    </citation>
    <scope>NUCLEOTIDE SEQUENCE [LARGE SCALE GENOMIC DNA]</scope>
</reference>
<dbReference type="OrthoDB" id="5827722at2759"/>